<evidence type="ECO:0000256" key="1">
    <source>
        <dbReference type="SAM" id="SignalP"/>
    </source>
</evidence>
<dbReference type="OrthoDB" id="1909991at2"/>
<evidence type="ECO:0008006" key="4">
    <source>
        <dbReference type="Google" id="ProtNLM"/>
    </source>
</evidence>
<dbReference type="EMBL" id="CP022572">
    <property type="protein sequence ID" value="AZU61961.1"/>
    <property type="molecule type" value="Genomic_DNA"/>
</dbReference>
<keyword evidence="1" id="KW-0732">Signal</keyword>
<accession>A0A3Q9QUG0</accession>
<sequence length="129" mass="14483">MKKFMLSLTLMGSFFYLVGCVGFDTESAVSKNPDAEEVLRLNKNANIFQWEGLIYTTNIDWVNELELTKGDLVGEITEPFTNGNPKSFKNGMANKLPIGTKIYSAKEKPGILIVEYNGEEKYYLVLVEG</sequence>
<protein>
    <recommendedName>
        <fullName evidence="4">Lipoprotein</fullName>
    </recommendedName>
</protein>
<dbReference type="RefSeq" id="WP_084797956.1">
    <property type="nucleotide sequence ID" value="NZ_CP022572.1"/>
</dbReference>
<organism evidence="2 3">
    <name type="scientific">Neobacillus mesonae</name>
    <dbReference type="NCBI Taxonomy" id="1193713"/>
    <lineage>
        <taxon>Bacteria</taxon>
        <taxon>Bacillati</taxon>
        <taxon>Bacillota</taxon>
        <taxon>Bacilli</taxon>
        <taxon>Bacillales</taxon>
        <taxon>Bacillaceae</taxon>
        <taxon>Neobacillus</taxon>
    </lineage>
</organism>
<dbReference type="KEGG" id="nmk:CHR53_12075"/>
<feature type="chain" id="PRO_5038819556" description="Lipoprotein" evidence="1">
    <location>
        <begin position="20"/>
        <end position="129"/>
    </location>
</feature>
<gene>
    <name evidence="2" type="ORF">CHR53_12075</name>
</gene>
<dbReference type="STRING" id="1193713.GCA_001636315_04845"/>
<evidence type="ECO:0000313" key="2">
    <source>
        <dbReference type="EMBL" id="AZU61961.1"/>
    </source>
</evidence>
<dbReference type="Proteomes" id="UP000282892">
    <property type="component" value="Chromosome"/>
</dbReference>
<reference evidence="2 3" key="1">
    <citation type="submission" date="2017-07" db="EMBL/GenBank/DDBJ databases">
        <title>The complete genome sequence of Bacillus mesonae strain H20-5, an efficient strain improving plant abiotic stress resistance.</title>
        <authorList>
            <person name="Kim S.Y."/>
            <person name="Song H."/>
            <person name="Sang M.K."/>
            <person name="Weon H.-Y."/>
            <person name="Song J."/>
        </authorList>
    </citation>
    <scope>NUCLEOTIDE SEQUENCE [LARGE SCALE GENOMIC DNA]</scope>
    <source>
        <strain evidence="2 3">H20-5</strain>
    </source>
</reference>
<keyword evidence="3" id="KW-1185">Reference proteome</keyword>
<dbReference type="AlphaFoldDB" id="A0A3Q9QUG0"/>
<name>A0A3Q9QUG0_9BACI</name>
<feature type="signal peptide" evidence="1">
    <location>
        <begin position="1"/>
        <end position="19"/>
    </location>
</feature>
<evidence type="ECO:0000313" key="3">
    <source>
        <dbReference type="Proteomes" id="UP000282892"/>
    </source>
</evidence>
<proteinExistence type="predicted"/>